<dbReference type="STRING" id="369401.SAMN05428642_1011025"/>
<dbReference type="SUPFAM" id="SSF56935">
    <property type="entry name" value="Porins"/>
    <property type="match status" value="1"/>
</dbReference>
<sequence>MKTNKLILRLLILIAVGIFGEKGFSQTTKTIDTDSIAKEDKRLKFGCGFGLSFVGGTNVNLSPNLTYKVSDKVSFGGGLQGSYSSIKNYQNTTTFGANLLGIYNPINKISTLLEFAELRVSTETETPQSKTKHNYWDSALFVGAGFNITSKILIGAKYNVLYDENESVYTSAIIPFVNITF</sequence>
<gene>
    <name evidence="1" type="ORF">SAMN05428642_1011025</name>
</gene>
<keyword evidence="2" id="KW-1185">Reference proteome</keyword>
<protein>
    <recommendedName>
        <fullName evidence="3">Outer membrane protein beta-barrel domain-containing protein</fullName>
    </recommendedName>
</protein>
<organism evidence="1 2">
    <name type="scientific">Flaviramulus basaltis</name>
    <dbReference type="NCBI Taxonomy" id="369401"/>
    <lineage>
        <taxon>Bacteria</taxon>
        <taxon>Pseudomonadati</taxon>
        <taxon>Bacteroidota</taxon>
        <taxon>Flavobacteriia</taxon>
        <taxon>Flavobacteriales</taxon>
        <taxon>Flavobacteriaceae</taxon>
        <taxon>Flaviramulus</taxon>
    </lineage>
</organism>
<name>A0A1K2IEA9_9FLAO</name>
<dbReference type="EMBL" id="FPKV01000001">
    <property type="protein sequence ID" value="SFZ90590.1"/>
    <property type="molecule type" value="Genomic_DNA"/>
</dbReference>
<proteinExistence type="predicted"/>
<reference evidence="1 2" key="1">
    <citation type="submission" date="2016-10" db="EMBL/GenBank/DDBJ databases">
        <authorList>
            <person name="de Groot N.N."/>
        </authorList>
    </citation>
    <scope>NUCLEOTIDE SEQUENCE [LARGE SCALE GENOMIC DNA]</scope>
    <source>
        <strain evidence="1 2">DSM 18180</strain>
    </source>
</reference>
<accession>A0A1K2IEA9</accession>
<evidence type="ECO:0000313" key="2">
    <source>
        <dbReference type="Proteomes" id="UP000182544"/>
    </source>
</evidence>
<evidence type="ECO:0000313" key="1">
    <source>
        <dbReference type="EMBL" id="SFZ90590.1"/>
    </source>
</evidence>
<dbReference type="Gene3D" id="2.40.160.60">
    <property type="entry name" value="Outer membrane protein transport protein (OMPP1/FadL/TodX)"/>
    <property type="match status" value="1"/>
</dbReference>
<evidence type="ECO:0008006" key="3">
    <source>
        <dbReference type="Google" id="ProtNLM"/>
    </source>
</evidence>
<dbReference type="OrthoDB" id="1148680at2"/>
<dbReference type="RefSeq" id="WP_072400641.1">
    <property type="nucleotide sequence ID" value="NZ_FPKV01000001.1"/>
</dbReference>
<dbReference type="AlphaFoldDB" id="A0A1K2IEA9"/>
<dbReference type="Proteomes" id="UP000182544">
    <property type="component" value="Unassembled WGS sequence"/>
</dbReference>